<comment type="function">
    <text evidence="8">The phosphoenolpyruvate-dependent sugar phosphotransferase system (PTS), a major carbohydrate active -transport system, catalyzes the phosphorylation of incoming sugar substrates concomitant with their translocation across the cell membrane.</text>
</comment>
<keyword evidence="7 8" id="KW-0472">Membrane</keyword>
<dbReference type="EMBL" id="WVTI01000005">
    <property type="protein sequence ID" value="MXS25996.1"/>
    <property type="molecule type" value="Genomic_DNA"/>
</dbReference>
<dbReference type="PIRSF" id="PIRSF006351">
    <property type="entry name" value="PTS_EIIC-Cellobiose"/>
    <property type="match status" value="1"/>
</dbReference>
<dbReference type="NCBIfam" id="TIGR00410">
    <property type="entry name" value="lacE"/>
    <property type="match status" value="1"/>
</dbReference>
<dbReference type="OrthoDB" id="1550290at2"/>
<evidence type="ECO:0000313" key="11">
    <source>
        <dbReference type="EMBL" id="MDL4934292.1"/>
    </source>
</evidence>
<evidence type="ECO:0000256" key="3">
    <source>
        <dbReference type="ARBA" id="ARBA00022475"/>
    </source>
</evidence>
<dbReference type="PANTHER" id="PTHR33989:SF4">
    <property type="entry name" value="PTS SYSTEM N,N'-DIACETYLCHITOBIOSE-SPECIFIC EIIC COMPONENT"/>
    <property type="match status" value="1"/>
</dbReference>
<feature type="transmembrane region" description="Helical" evidence="9">
    <location>
        <begin position="109"/>
        <end position="129"/>
    </location>
</feature>
<evidence type="ECO:0000256" key="1">
    <source>
        <dbReference type="ARBA" id="ARBA00004651"/>
    </source>
</evidence>
<evidence type="ECO:0000313" key="12">
    <source>
        <dbReference type="EMBL" id="MDT2691667.1"/>
    </source>
</evidence>
<dbReference type="GO" id="GO:1902815">
    <property type="term" value="P:N,N'-diacetylchitobiose import"/>
    <property type="evidence" value="ECO:0007669"/>
    <property type="project" value="TreeGrafter"/>
</dbReference>
<feature type="transmembrane region" description="Helical" evidence="9">
    <location>
        <begin position="183"/>
        <end position="203"/>
    </location>
</feature>
<evidence type="ECO:0000313" key="18">
    <source>
        <dbReference type="Proteomes" id="UP000516696"/>
    </source>
</evidence>
<evidence type="ECO:0000256" key="7">
    <source>
        <dbReference type="ARBA" id="ARBA00023136"/>
    </source>
</evidence>
<evidence type="ECO:0000313" key="13">
    <source>
        <dbReference type="EMBL" id="MXS25996.1"/>
    </source>
</evidence>
<dbReference type="Proteomes" id="UP001241571">
    <property type="component" value="Unassembled WGS sequence"/>
</dbReference>
<evidence type="ECO:0000313" key="19">
    <source>
        <dbReference type="Proteomes" id="UP001183682"/>
    </source>
</evidence>
<dbReference type="InterPro" id="IPR004796">
    <property type="entry name" value="PTS_IIC_cello"/>
</dbReference>
<feature type="transmembrane region" description="Helical" evidence="9">
    <location>
        <begin position="390"/>
        <end position="412"/>
    </location>
</feature>
<dbReference type="Proteomes" id="UP000439965">
    <property type="component" value="Unassembled WGS sequence"/>
</dbReference>
<evidence type="ECO:0000256" key="9">
    <source>
        <dbReference type="SAM" id="Phobius"/>
    </source>
</evidence>
<dbReference type="InterPro" id="IPR004501">
    <property type="entry name" value="PTS_EIIC_3"/>
</dbReference>
<evidence type="ECO:0000313" key="20">
    <source>
        <dbReference type="Proteomes" id="UP001241571"/>
    </source>
</evidence>
<feature type="domain" description="PTS EIIC type-3" evidence="10">
    <location>
        <begin position="17"/>
        <end position="412"/>
    </location>
</feature>
<feature type="transmembrane region" description="Helical" evidence="9">
    <location>
        <begin position="144"/>
        <end position="162"/>
    </location>
</feature>
<dbReference type="Proteomes" id="UP000254807">
    <property type="component" value="Unassembled WGS sequence"/>
</dbReference>
<dbReference type="AlphaFoldDB" id="A0A2K3QXK4"/>
<keyword evidence="16" id="KW-1185">Reference proteome</keyword>
<dbReference type="EMBL" id="CP050485">
    <property type="protein sequence ID" value="QOG28387.1"/>
    <property type="molecule type" value="Genomic_DNA"/>
</dbReference>
<evidence type="ECO:0000313" key="16">
    <source>
        <dbReference type="Proteomes" id="UP000254807"/>
    </source>
</evidence>
<feature type="transmembrane region" description="Helical" evidence="9">
    <location>
        <begin position="244"/>
        <end position="266"/>
    </location>
</feature>
<dbReference type="EMBL" id="UFYW01000001">
    <property type="protein sequence ID" value="STD84760.1"/>
    <property type="molecule type" value="Genomic_DNA"/>
</dbReference>
<dbReference type="RefSeq" id="WP_003125508.1">
    <property type="nucleotide sequence ID" value="NZ_BSYC01000001.1"/>
</dbReference>
<protein>
    <recommendedName>
        <fullName evidence="8">Permease IIC component</fullName>
    </recommendedName>
</protein>
<dbReference type="PROSITE" id="PS51105">
    <property type="entry name" value="PTS_EIIC_TYPE_3"/>
    <property type="match status" value="1"/>
</dbReference>
<keyword evidence="6 9" id="KW-1133">Transmembrane helix</keyword>
<evidence type="ECO:0000313" key="17">
    <source>
        <dbReference type="Proteomes" id="UP000439965"/>
    </source>
</evidence>
<gene>
    <name evidence="15" type="primary">gmuC_20</name>
    <name evidence="14" type="ORF">EGM181_14530</name>
    <name evidence="13" type="ORF">GTI89_07995</name>
    <name evidence="15" type="ORF">NCTC12360_03307</name>
    <name evidence="12" type="ORF">P7E30_15925</name>
    <name evidence="11" type="ORF">QRX88_01015</name>
</gene>
<dbReference type="InterPro" id="IPR051088">
    <property type="entry name" value="PTS_Sugar-EIIC/EIIB"/>
</dbReference>
<evidence type="ECO:0000256" key="8">
    <source>
        <dbReference type="PIRNR" id="PIRNR006351"/>
    </source>
</evidence>
<organism evidence="12 19">
    <name type="scientific">Enterococcus gallinarum</name>
    <dbReference type="NCBI Taxonomy" id="1353"/>
    <lineage>
        <taxon>Bacteria</taxon>
        <taxon>Bacillati</taxon>
        <taxon>Bacillota</taxon>
        <taxon>Bacilli</taxon>
        <taxon>Lactobacillales</taxon>
        <taxon>Enterococcaceae</taxon>
        <taxon>Enterococcus</taxon>
    </lineage>
</organism>
<evidence type="ECO:0000256" key="4">
    <source>
        <dbReference type="ARBA" id="ARBA00022597"/>
    </source>
</evidence>
<dbReference type="EMBL" id="JARPZN010000018">
    <property type="protein sequence ID" value="MDT2691667.1"/>
    <property type="molecule type" value="Genomic_DNA"/>
</dbReference>
<dbReference type="InterPro" id="IPR003352">
    <property type="entry name" value="PTS_EIIC"/>
</dbReference>
<dbReference type="GO" id="GO:0008982">
    <property type="term" value="F:protein-N(PI)-phosphohistidine-sugar phosphotransferase activity"/>
    <property type="evidence" value="ECO:0007669"/>
    <property type="project" value="UniProtKB-UniRule"/>
</dbReference>
<evidence type="ECO:0000259" key="10">
    <source>
        <dbReference type="PROSITE" id="PS51105"/>
    </source>
</evidence>
<feature type="transmembrane region" description="Helical" evidence="9">
    <location>
        <begin position="78"/>
        <end position="102"/>
    </location>
</feature>
<dbReference type="GO" id="GO:0009401">
    <property type="term" value="P:phosphoenolpyruvate-dependent sugar phosphotransferase system"/>
    <property type="evidence" value="ECO:0007669"/>
    <property type="project" value="InterPro"/>
</dbReference>
<reference evidence="11 20" key="5">
    <citation type="submission" date="2023-06" db="EMBL/GenBank/DDBJ databases">
        <title>Acute promotion of culturable opportunistic pathogens and persistent increase of antibiotic resistance following antibiotic exposure in mouse gut microbiota.</title>
        <authorList>
            <person name="Li L."/>
            <person name="Wang B."/>
            <person name="Sun Y."/>
            <person name="Wang M."/>
            <person name="Xu H."/>
        </authorList>
    </citation>
    <scope>NUCLEOTIDE SEQUENCE [LARGE SCALE GENOMIC DNA]</scope>
    <source>
        <strain evidence="11 20">CRI2_2</strain>
    </source>
</reference>
<evidence type="ECO:0000313" key="15">
    <source>
        <dbReference type="EMBL" id="STD84760.1"/>
    </source>
</evidence>
<dbReference type="GeneID" id="93225179"/>
<reference evidence="15 16" key="1">
    <citation type="submission" date="2018-06" db="EMBL/GenBank/DDBJ databases">
        <authorList>
            <consortium name="Pathogen Informatics"/>
            <person name="Doyle S."/>
        </authorList>
    </citation>
    <scope>NUCLEOTIDE SEQUENCE [LARGE SCALE GENOMIC DNA]</scope>
    <source>
        <strain evidence="15 16">NCTC12360</strain>
    </source>
</reference>
<feature type="transmembrane region" description="Helical" evidence="9">
    <location>
        <begin position="40"/>
        <end position="58"/>
    </location>
</feature>
<dbReference type="Proteomes" id="UP000516696">
    <property type="component" value="Chromosome"/>
</dbReference>
<keyword evidence="4 8" id="KW-0762">Sugar transport</keyword>
<comment type="subcellular location">
    <subcellularLocation>
        <location evidence="1">Cell membrane</location>
        <topology evidence="1">Multi-pass membrane protein</topology>
    </subcellularLocation>
</comment>
<dbReference type="GO" id="GO:0005886">
    <property type="term" value="C:plasma membrane"/>
    <property type="evidence" value="ECO:0007669"/>
    <property type="project" value="UniProtKB-SubCell"/>
</dbReference>
<dbReference type="Proteomes" id="UP001183682">
    <property type="component" value="Unassembled WGS sequence"/>
</dbReference>
<feature type="transmembrane region" description="Helical" evidence="9">
    <location>
        <begin position="215"/>
        <end position="237"/>
    </location>
</feature>
<evidence type="ECO:0000256" key="2">
    <source>
        <dbReference type="ARBA" id="ARBA00022448"/>
    </source>
</evidence>
<keyword evidence="3 8" id="KW-1003">Cell membrane</keyword>
<proteinExistence type="predicted"/>
<name>A0A2K3QXK4_ENTGA</name>
<evidence type="ECO:0000256" key="6">
    <source>
        <dbReference type="ARBA" id="ARBA00022989"/>
    </source>
</evidence>
<sequence>MESPKKQGAFEKVEAFIRKTLVPVANKVDSNAYLTAIKKGMVVMTPVLLLGSVAAIFPSIPEFITTQGVANWFESYGYIFGIISKVSLGLVGLYAVLAISYFLSEHYKLYTVGSMMLSAIAFLIVAMDVDDNGNIVASYLDSKGLFTAIFIAIISVKLYQFFTKHKLVIKMPEGVPDFVSSSFELITPTAAIGVLFIVIRAVTDSLSGGVLLPQVIMDILAPAIGSLDSLWVIYLVLVLRLVFWFFGIHSAVLSPILSPIAVQYLSENIAAHEAGEPLRHVITNGTLSAFANFTGSGVTIGLVLAMIISKSQRYKKVGAVALLPSMFGINEPVLFGVPIILNPVLMIPFIFGGALVGMFPMICMKLGLLNYPIFDPPYVPIFMEGFLTGFDWRAVIIQVIQVALSFGLYLPFFKVLEKQEFEREALLEAEKGNSVISDEDEQYLTDIDF</sequence>
<reference evidence="13 17" key="2">
    <citation type="submission" date="2019-04" db="EMBL/GenBank/DDBJ databases">
        <title>Step-wise assembly of the neonatal virome modulated by breast feeding.</title>
        <authorList>
            <person name="Liang G."/>
            <person name="Bushman F."/>
        </authorList>
    </citation>
    <scope>NUCLEOTIDE SEQUENCE [LARGE SCALE GENOMIC DNA]</scope>
    <source>
        <strain evidence="13 17">E3404</strain>
    </source>
</reference>
<keyword evidence="5 9" id="KW-0812">Transmembrane</keyword>
<dbReference type="Pfam" id="PF02378">
    <property type="entry name" value="PTS_EIIC"/>
    <property type="match status" value="1"/>
</dbReference>
<dbReference type="PANTHER" id="PTHR33989">
    <property type="match status" value="1"/>
</dbReference>
<evidence type="ECO:0000313" key="14">
    <source>
        <dbReference type="EMBL" id="QOG28387.1"/>
    </source>
</evidence>
<feature type="transmembrane region" description="Helical" evidence="9">
    <location>
        <begin position="286"/>
        <end position="308"/>
    </location>
</feature>
<reference evidence="12" key="4">
    <citation type="submission" date="2023-03" db="EMBL/GenBank/DDBJ databases">
        <authorList>
            <person name="Shen W."/>
            <person name="Cai J."/>
        </authorList>
    </citation>
    <scope>NUCLEOTIDE SEQUENCE</scope>
    <source>
        <strain evidence="12">K69-2</strain>
    </source>
</reference>
<keyword evidence="2 8" id="KW-0813">Transport</keyword>
<accession>A0A2K3QXK4</accession>
<dbReference type="EMBL" id="JASUBT010000001">
    <property type="protein sequence ID" value="MDL4934292.1"/>
    <property type="molecule type" value="Genomic_DNA"/>
</dbReference>
<reference evidence="14 18" key="3">
    <citation type="submission" date="2020-03" db="EMBL/GenBank/DDBJ databases">
        <title>Characterization of ganglioside-mimicking enterococci.</title>
        <authorList>
            <person name="Patry R.T."/>
            <person name="Nothaft H."/>
            <person name="Bridger R."/>
            <person name="Shajahan A."/>
            <person name="Huynh S."/>
            <person name="Sanchez S."/>
            <person name="Azadi P."/>
            <person name="Cooper K."/>
            <person name="Miller W.G."/>
            <person name="Parker C.T."/>
            <person name="Wells L."/>
            <person name="Szymanski C.M."/>
        </authorList>
    </citation>
    <scope>NUCLEOTIDE SEQUENCE [LARGE SCALE GENOMIC DNA]</scope>
    <source>
        <strain evidence="14 18">EGM181</strain>
    </source>
</reference>
<evidence type="ECO:0000256" key="5">
    <source>
        <dbReference type="ARBA" id="ARBA00022692"/>
    </source>
</evidence>